<accession>K2N1C8</accession>
<dbReference type="AlphaFoldDB" id="K2N1C8"/>
<gene>
    <name evidence="2" type="ORF">MOQ_002898</name>
</gene>
<proteinExistence type="predicted"/>
<dbReference type="OrthoDB" id="247946at2759"/>
<name>K2N1C8_TRYCR</name>
<keyword evidence="3" id="KW-1185">Reference proteome</keyword>
<feature type="compositionally biased region" description="Basic and acidic residues" evidence="1">
    <location>
        <begin position="318"/>
        <end position="329"/>
    </location>
</feature>
<protein>
    <submittedName>
        <fullName evidence="2">Uncharacterized protein</fullName>
    </submittedName>
</protein>
<comment type="caution">
    <text evidence="2">The sequence shown here is derived from an EMBL/GenBank/DDBJ whole genome shotgun (WGS) entry which is preliminary data.</text>
</comment>
<dbReference type="Proteomes" id="UP000007350">
    <property type="component" value="Unassembled WGS sequence"/>
</dbReference>
<organism evidence="2 3">
    <name type="scientific">Trypanosoma cruzi marinkellei</name>
    <dbReference type="NCBI Taxonomy" id="85056"/>
    <lineage>
        <taxon>Eukaryota</taxon>
        <taxon>Discoba</taxon>
        <taxon>Euglenozoa</taxon>
        <taxon>Kinetoplastea</taxon>
        <taxon>Metakinetoplastina</taxon>
        <taxon>Trypanosomatida</taxon>
        <taxon>Trypanosomatidae</taxon>
        <taxon>Trypanosoma</taxon>
        <taxon>Schizotrypanum</taxon>
    </lineage>
</organism>
<evidence type="ECO:0000313" key="2">
    <source>
        <dbReference type="EMBL" id="EKF33245.1"/>
    </source>
</evidence>
<dbReference type="EMBL" id="AHKC01009352">
    <property type="protein sequence ID" value="EKF33245.1"/>
    <property type="molecule type" value="Genomic_DNA"/>
</dbReference>
<feature type="compositionally biased region" description="Acidic residues" evidence="1">
    <location>
        <begin position="330"/>
        <end position="342"/>
    </location>
</feature>
<evidence type="ECO:0000313" key="3">
    <source>
        <dbReference type="Proteomes" id="UP000007350"/>
    </source>
</evidence>
<reference evidence="2 3" key="1">
    <citation type="journal article" date="2012" name="BMC Genomics">
        <title>Comparative genomic analysis of human infective Trypanosoma cruzi lineages with the bat-restricted subspecies T. cruzi marinkellei.</title>
        <authorList>
            <person name="Franzen O."/>
            <person name="Talavera-Lopez C."/>
            <person name="Ochaya S."/>
            <person name="Butler C.E."/>
            <person name="Messenger L.A."/>
            <person name="Lewis M.D."/>
            <person name="Llewellyn M.S."/>
            <person name="Marinkelle C.J."/>
            <person name="Tyler K.M."/>
            <person name="Miles M.A."/>
            <person name="Andersson B."/>
        </authorList>
    </citation>
    <scope>NUCLEOTIDE SEQUENCE [LARGE SCALE GENOMIC DNA]</scope>
    <source>
        <strain evidence="2 3">B7</strain>
    </source>
</reference>
<sequence length="368" mass="41071">MSVSTRTSVTQWGNGSYSEALIPPSRSERHRIPRLIPVLDSGLDERRDCSVILPPLGPSISYVAAAPVKHARRDSLGKGTRHTGDAEFVVKWKGLSAEQVERNLTPLVYHYRQQLLLLEERRRRRIIFTEEITQRIELGIQFRYSAPFRERLLSWDILDTLSRRLEAACDRSCHSSRMISPSSSYIWRSRGDDPFHTPSWYTSVTHRSPRTRDSAIARSVARPVFGFMVSALGQKLEDHVQDASTPEHLVQSRVGLKSSGQLTAGKVLTVSSRLDASEEMGGRQKNCTPLTKESKCGESLMASLLGKSLSTISDENSLDRSAHSCNSHDDGDDNNDDGDDDDESLVHLMLAATMTRRSTQPGGGRKEL</sequence>
<feature type="region of interest" description="Disordered" evidence="1">
    <location>
        <begin position="318"/>
        <end position="342"/>
    </location>
</feature>
<evidence type="ECO:0000256" key="1">
    <source>
        <dbReference type="SAM" id="MobiDB-lite"/>
    </source>
</evidence>